<evidence type="ECO:0000313" key="5">
    <source>
        <dbReference type="EMBL" id="QCI17145.1"/>
    </source>
</evidence>
<dbReference type="GO" id="GO:0005829">
    <property type="term" value="C:cytosol"/>
    <property type="evidence" value="ECO:0007669"/>
    <property type="project" value="TreeGrafter"/>
</dbReference>
<dbReference type="PANTHER" id="PTHR11735">
    <property type="entry name" value="TRNA N6-ADENOSINE THREONYLCARBAMOYLTRANSFERASE"/>
    <property type="match status" value="1"/>
</dbReference>
<reference evidence="5 6" key="2">
    <citation type="submission" date="2019-05" db="EMBL/GenBank/DDBJ databases">
        <title>Genome evolution of the obligate endosymbiont Buchnera aphidicola.</title>
        <authorList>
            <person name="Moran N.A."/>
        </authorList>
    </citation>
    <scope>NUCLEOTIDE SEQUENCE [LARGE SCALE GENOMIC DNA]</scope>
    <source>
        <strain evidence="5 6">Ahe</strain>
    </source>
</reference>
<organism evidence="5 6">
    <name type="scientific">Buchnera aphidicola</name>
    <name type="common">Aphis helianthi</name>
    <dbReference type="NCBI Taxonomy" id="2315802"/>
    <lineage>
        <taxon>Bacteria</taxon>
        <taxon>Pseudomonadati</taxon>
        <taxon>Pseudomonadota</taxon>
        <taxon>Gammaproteobacteria</taxon>
        <taxon>Enterobacterales</taxon>
        <taxon>Erwiniaceae</taxon>
        <taxon>Buchnera</taxon>
    </lineage>
</organism>
<dbReference type="GO" id="GO:0002949">
    <property type="term" value="P:tRNA threonylcarbamoyladenosine modification"/>
    <property type="evidence" value="ECO:0007669"/>
    <property type="project" value="InterPro"/>
</dbReference>
<dbReference type="NCBIfam" id="TIGR03725">
    <property type="entry name" value="T6A_YeaZ"/>
    <property type="match status" value="1"/>
</dbReference>
<dbReference type="AlphaFoldDB" id="A0A4D6XWT2"/>
<accession>A0A4D6XWT2</accession>
<evidence type="ECO:0000259" key="4">
    <source>
        <dbReference type="Pfam" id="PF00814"/>
    </source>
</evidence>
<dbReference type="Pfam" id="PF00814">
    <property type="entry name" value="TsaD"/>
    <property type="match status" value="1"/>
</dbReference>
<dbReference type="OrthoDB" id="9809995at2"/>
<gene>
    <name evidence="5" type="primary">tsaB</name>
    <name evidence="5" type="ORF">D9V62_01650</name>
</gene>
<sequence length="223" mass="25734">MSNIILAIDTSINYCSVAIYKKQKIYALSDNCNQEHTIKILPMIQKTLLLANIKLKEVNYIAFSKGPGNFTGIRIATGIAQSLAISLKVPILGISTLAIMAEKAWRKYHQTKILVIMYAKTEKVYWAKYIKNNTLLWTGEKTESLLNFNELKEKIKNLKKDNWSFFGSGFEKVNCIKFLNFKKMRIIFPHAKDIIPFSLYNIKNRNFLHATEVTPNYLNNFLK</sequence>
<dbReference type="SUPFAM" id="SSF53067">
    <property type="entry name" value="Actin-like ATPase domain"/>
    <property type="match status" value="2"/>
</dbReference>
<feature type="domain" description="Gcp-like" evidence="4">
    <location>
        <begin position="32"/>
        <end position="176"/>
    </location>
</feature>
<protein>
    <recommendedName>
        <fullName evidence="2">tRNA threonylcarbamoyladenosine biosynthesis protein TsaB</fullName>
    </recommendedName>
    <alternativeName>
        <fullName evidence="3">t(6)A37 threonylcarbamoyladenosine biosynthesis protein TsaB</fullName>
    </alternativeName>
</protein>
<evidence type="ECO:0000256" key="2">
    <source>
        <dbReference type="ARBA" id="ARBA00019012"/>
    </source>
</evidence>
<reference evidence="5 6" key="1">
    <citation type="submission" date="2018-12" db="EMBL/GenBank/DDBJ databases">
        <authorList>
            <person name="Chong R.A."/>
        </authorList>
    </citation>
    <scope>NUCLEOTIDE SEQUENCE [LARGE SCALE GENOMIC DNA]</scope>
    <source>
        <strain evidence="5 6">Ahe</strain>
    </source>
</reference>
<dbReference type="Proteomes" id="UP000298759">
    <property type="component" value="Chromosome"/>
</dbReference>
<name>A0A4D6XWT2_9GAMM</name>
<dbReference type="InterPro" id="IPR022496">
    <property type="entry name" value="T6A_TsaB"/>
</dbReference>
<dbReference type="InterPro" id="IPR000905">
    <property type="entry name" value="Gcp-like_dom"/>
</dbReference>
<dbReference type="RefSeq" id="WP_158340078.1">
    <property type="nucleotide sequence ID" value="NZ_CP034894.1"/>
</dbReference>
<evidence type="ECO:0000313" key="6">
    <source>
        <dbReference type="Proteomes" id="UP000298759"/>
    </source>
</evidence>
<dbReference type="InterPro" id="IPR043129">
    <property type="entry name" value="ATPase_NBD"/>
</dbReference>
<proteinExistence type="inferred from homology"/>
<dbReference type="EMBL" id="CP034894">
    <property type="protein sequence ID" value="QCI17145.1"/>
    <property type="molecule type" value="Genomic_DNA"/>
</dbReference>
<dbReference type="CDD" id="cd24032">
    <property type="entry name" value="ASKHA_NBD_TsaB"/>
    <property type="match status" value="1"/>
</dbReference>
<dbReference type="PANTHER" id="PTHR11735:SF11">
    <property type="entry name" value="TRNA THREONYLCARBAMOYLADENOSINE BIOSYNTHESIS PROTEIN TSAB"/>
    <property type="match status" value="1"/>
</dbReference>
<dbReference type="Gene3D" id="3.30.420.40">
    <property type="match status" value="2"/>
</dbReference>
<comment type="similarity">
    <text evidence="1">Belongs to the KAE1 / TsaD family. TsaB subfamily.</text>
</comment>
<dbReference type="GO" id="GO:0016740">
    <property type="term" value="F:transferase activity"/>
    <property type="evidence" value="ECO:0007669"/>
    <property type="project" value="UniProtKB-KW"/>
</dbReference>
<evidence type="ECO:0000256" key="1">
    <source>
        <dbReference type="ARBA" id="ARBA00010493"/>
    </source>
</evidence>
<evidence type="ECO:0000256" key="3">
    <source>
        <dbReference type="ARBA" id="ARBA00032446"/>
    </source>
</evidence>
<keyword evidence="5" id="KW-0808">Transferase</keyword>